<dbReference type="EMBL" id="KQ434857">
    <property type="protein sequence ID" value="KZC08792.1"/>
    <property type="molecule type" value="Genomic_DNA"/>
</dbReference>
<dbReference type="AlphaFoldDB" id="A0A154PAB1"/>
<keyword evidence="2" id="KW-1185">Reference proteome</keyword>
<organism evidence="1 2">
    <name type="scientific">Dufourea novaeangliae</name>
    <name type="common">Sweat bee</name>
    <dbReference type="NCBI Taxonomy" id="178035"/>
    <lineage>
        <taxon>Eukaryota</taxon>
        <taxon>Metazoa</taxon>
        <taxon>Ecdysozoa</taxon>
        <taxon>Arthropoda</taxon>
        <taxon>Hexapoda</taxon>
        <taxon>Insecta</taxon>
        <taxon>Pterygota</taxon>
        <taxon>Neoptera</taxon>
        <taxon>Endopterygota</taxon>
        <taxon>Hymenoptera</taxon>
        <taxon>Apocrita</taxon>
        <taxon>Aculeata</taxon>
        <taxon>Apoidea</taxon>
        <taxon>Anthophila</taxon>
        <taxon>Halictidae</taxon>
        <taxon>Rophitinae</taxon>
        <taxon>Dufourea</taxon>
    </lineage>
</organism>
<sequence length="84" mass="9318">MRLFSRAECQVVREYGATASRKLRLRNAAGYLVTDLQSFPRESSWEIGVGIGGPEMIYFVGLYMSGSMDVTWMSKGKEGLITGC</sequence>
<name>A0A154PAB1_DUFNO</name>
<evidence type="ECO:0000313" key="2">
    <source>
        <dbReference type="Proteomes" id="UP000076502"/>
    </source>
</evidence>
<accession>A0A154PAB1</accession>
<proteinExistence type="predicted"/>
<protein>
    <submittedName>
        <fullName evidence="1">Uncharacterized protein</fullName>
    </submittedName>
</protein>
<dbReference type="Proteomes" id="UP000076502">
    <property type="component" value="Unassembled WGS sequence"/>
</dbReference>
<reference evidence="1 2" key="1">
    <citation type="submission" date="2015-07" db="EMBL/GenBank/DDBJ databases">
        <title>The genome of Dufourea novaeangliae.</title>
        <authorList>
            <person name="Pan H."/>
            <person name="Kapheim K."/>
        </authorList>
    </citation>
    <scope>NUCLEOTIDE SEQUENCE [LARGE SCALE GENOMIC DNA]</scope>
    <source>
        <strain evidence="1">0120121106</strain>
        <tissue evidence="1">Whole body</tissue>
    </source>
</reference>
<evidence type="ECO:0000313" key="1">
    <source>
        <dbReference type="EMBL" id="KZC08792.1"/>
    </source>
</evidence>
<gene>
    <name evidence="1" type="ORF">WN55_11295</name>
</gene>